<dbReference type="PANTHER" id="PTHR43130:SF15">
    <property type="entry name" value="THIJ_PFPI FAMILY PROTEIN (AFU_ORTHOLOGUE AFUA_5G14240)"/>
    <property type="match status" value="1"/>
</dbReference>
<gene>
    <name evidence="2" type="ORF">TWF191_011040</name>
</gene>
<dbReference type="InterPro" id="IPR029062">
    <property type="entry name" value="Class_I_gatase-like"/>
</dbReference>
<dbReference type="InterPro" id="IPR052158">
    <property type="entry name" value="INH-QAR"/>
</dbReference>
<dbReference type="SUPFAM" id="SSF52317">
    <property type="entry name" value="Class I glutamine amidotransferase-like"/>
    <property type="match status" value="1"/>
</dbReference>
<proteinExistence type="predicted"/>
<dbReference type="Gene3D" id="3.40.50.880">
    <property type="match status" value="1"/>
</dbReference>
<evidence type="ECO:0000313" key="3">
    <source>
        <dbReference type="Proteomes" id="UP000483672"/>
    </source>
</evidence>
<dbReference type="Pfam" id="PF01965">
    <property type="entry name" value="DJ-1_PfpI"/>
    <property type="match status" value="1"/>
</dbReference>
<dbReference type="PANTHER" id="PTHR43130">
    <property type="entry name" value="ARAC-FAMILY TRANSCRIPTIONAL REGULATOR"/>
    <property type="match status" value="1"/>
</dbReference>
<sequence>MQMRICAYEPLSTEWQIWIPTQGSGSEDIKIASVITAFCAGLAAATNVQPQPGPKPQNIGIALFKGWQPLDVFGPIEAFWGLGTSQPINIYLLSEDGVSSEIKPYTPFATNSNTSATVLTGYSYANPPPLDVLLVPGGVGTRNDAGVAPVITFVKEVYPSLQYIISVCTGASILARAGLLDGKRATTNKRAWAFVTQFGQRVRWNPKARYIRDRNVWTTSGVSAGVDGVLGWIEYVWGSAVATGVENGMEWNRVGANDDKFELLNSHLEDE</sequence>
<evidence type="ECO:0000259" key="1">
    <source>
        <dbReference type="Pfam" id="PF01965"/>
    </source>
</evidence>
<dbReference type="InterPro" id="IPR002818">
    <property type="entry name" value="DJ-1/PfpI"/>
</dbReference>
<dbReference type="EMBL" id="WIPF01000091">
    <property type="protein sequence ID" value="KAF3210921.1"/>
    <property type="molecule type" value="Genomic_DNA"/>
</dbReference>
<evidence type="ECO:0000313" key="2">
    <source>
        <dbReference type="EMBL" id="KAF3210921.1"/>
    </source>
</evidence>
<dbReference type="CDD" id="cd03139">
    <property type="entry name" value="GATase1_PfpI_2"/>
    <property type="match status" value="1"/>
</dbReference>
<dbReference type="AlphaFoldDB" id="A0A7C8QGK7"/>
<name>A0A7C8QGK7_ORBOL</name>
<reference evidence="2 3" key="1">
    <citation type="submission" date="2019-06" db="EMBL/GenBank/DDBJ databases">
        <authorList>
            <person name="Palmer J.M."/>
        </authorList>
    </citation>
    <scope>NUCLEOTIDE SEQUENCE [LARGE SCALE GENOMIC DNA]</scope>
    <source>
        <strain evidence="2 3">TWF191</strain>
    </source>
</reference>
<comment type="caution">
    <text evidence="2">The sequence shown here is derived from an EMBL/GenBank/DDBJ whole genome shotgun (WGS) entry which is preliminary data.</text>
</comment>
<dbReference type="Proteomes" id="UP000483672">
    <property type="component" value="Unassembled WGS sequence"/>
</dbReference>
<organism evidence="2 3">
    <name type="scientific">Orbilia oligospora</name>
    <name type="common">Nematode-trapping fungus</name>
    <name type="synonym">Arthrobotrys oligospora</name>
    <dbReference type="NCBI Taxonomy" id="2813651"/>
    <lineage>
        <taxon>Eukaryota</taxon>
        <taxon>Fungi</taxon>
        <taxon>Dikarya</taxon>
        <taxon>Ascomycota</taxon>
        <taxon>Pezizomycotina</taxon>
        <taxon>Orbiliomycetes</taxon>
        <taxon>Orbiliales</taxon>
        <taxon>Orbiliaceae</taxon>
        <taxon>Orbilia</taxon>
    </lineage>
</organism>
<feature type="domain" description="DJ-1/PfpI" evidence="1">
    <location>
        <begin position="61"/>
        <end position="225"/>
    </location>
</feature>
<accession>A0A7C8QGK7</accession>
<protein>
    <recommendedName>
        <fullName evidence="1">DJ-1/PfpI domain-containing protein</fullName>
    </recommendedName>
</protein>